<feature type="binding site" description="in other chain" evidence="6">
    <location>
        <position position="89"/>
    </location>
    <ligand>
        <name>5-phospho-alpha-D-ribose 1-diphosphate</name>
        <dbReference type="ChEBI" id="CHEBI:58017"/>
        <note>ligand shared between dimeric partners</note>
    </ligand>
</feature>
<dbReference type="RefSeq" id="WP_116187703.1">
    <property type="nucleotide sequence ID" value="NZ_QTTN01000003.1"/>
</dbReference>
<comment type="function">
    <text evidence="6">Catalyzes the transfer of a ribosyl phosphate group from 5-phosphoribose 1-diphosphate to orotate, leading to the formation of orotidine monophosphate (OMP).</text>
</comment>
<feature type="binding site" evidence="6">
    <location>
        <position position="118"/>
    </location>
    <ligand>
        <name>orotate</name>
        <dbReference type="ChEBI" id="CHEBI:30839"/>
    </ligand>
</feature>
<name>A0A3D9SQ34_9BACL</name>
<dbReference type="PANTHER" id="PTHR19278:SF9">
    <property type="entry name" value="URIDINE 5'-MONOPHOSPHATE SYNTHASE"/>
    <property type="match status" value="1"/>
</dbReference>
<evidence type="ECO:0000313" key="9">
    <source>
        <dbReference type="Proteomes" id="UP000256304"/>
    </source>
</evidence>
<dbReference type="InterPro" id="IPR004467">
    <property type="entry name" value="Or_phspho_trans_dom"/>
</dbReference>
<keyword evidence="3 6" id="KW-0328">Glycosyltransferase</keyword>
<evidence type="ECO:0000256" key="1">
    <source>
        <dbReference type="ARBA" id="ARBA00004889"/>
    </source>
</evidence>
<comment type="subunit">
    <text evidence="6">Homodimer.</text>
</comment>
<feature type="domain" description="Phosphoribosyltransferase" evidence="7">
    <location>
        <begin position="43"/>
        <end position="147"/>
    </location>
</feature>
<dbReference type="AlphaFoldDB" id="A0A3D9SQ34"/>
<dbReference type="SUPFAM" id="SSF53271">
    <property type="entry name" value="PRTase-like"/>
    <property type="match status" value="1"/>
</dbReference>
<dbReference type="InterPro" id="IPR029057">
    <property type="entry name" value="PRTase-like"/>
</dbReference>
<keyword evidence="4 6" id="KW-0808">Transferase</keyword>
<proteinExistence type="inferred from homology"/>
<feature type="binding site" description="in other chain" evidence="6">
    <location>
        <position position="23"/>
    </location>
    <ligand>
        <name>5-phospho-alpha-D-ribose 1-diphosphate</name>
        <dbReference type="ChEBI" id="CHEBI:58017"/>
        <note>ligand shared between dimeric partners</note>
    </ligand>
</feature>
<dbReference type="InterPro" id="IPR023031">
    <property type="entry name" value="OPRT"/>
</dbReference>
<keyword evidence="6" id="KW-0460">Magnesium</keyword>
<feature type="binding site" description="in other chain" evidence="6">
    <location>
        <begin position="114"/>
        <end position="122"/>
    </location>
    <ligand>
        <name>5-phospho-alpha-D-ribose 1-diphosphate</name>
        <dbReference type="ChEBI" id="CHEBI:58017"/>
        <note>ligand shared between dimeric partners</note>
    </ligand>
</feature>
<comment type="caution">
    <text evidence="8">The sequence shown here is derived from an EMBL/GenBank/DDBJ whole genome shotgun (WGS) entry which is preliminary data.</text>
</comment>
<keyword evidence="5 6" id="KW-0665">Pyrimidine biosynthesis</keyword>
<dbReference type="CDD" id="cd06223">
    <property type="entry name" value="PRTases_typeI"/>
    <property type="match status" value="1"/>
</dbReference>
<feature type="binding site" evidence="6">
    <location>
        <position position="92"/>
    </location>
    <ligand>
        <name>5-phospho-alpha-D-ribose 1-diphosphate</name>
        <dbReference type="ChEBI" id="CHEBI:58017"/>
        <note>ligand shared between dimeric partners</note>
    </ligand>
</feature>
<keyword evidence="9" id="KW-1185">Reference proteome</keyword>
<evidence type="ECO:0000256" key="4">
    <source>
        <dbReference type="ARBA" id="ARBA00022679"/>
    </source>
</evidence>
<comment type="caution">
    <text evidence="6">Lacks conserved residue(s) required for the propagation of feature annotation.</text>
</comment>
<evidence type="ECO:0000256" key="6">
    <source>
        <dbReference type="HAMAP-Rule" id="MF_01208"/>
    </source>
</evidence>
<dbReference type="EC" id="2.4.2.10" evidence="2 6"/>
<comment type="similarity">
    <text evidence="6">Belongs to the purine/pyrimidine phosphoribosyltransferase family. PyrE subfamily.</text>
</comment>
<organism evidence="8 9">
    <name type="scientific">Paenibacillus taihuensis</name>
    <dbReference type="NCBI Taxonomy" id="1156355"/>
    <lineage>
        <taxon>Bacteria</taxon>
        <taxon>Bacillati</taxon>
        <taxon>Bacillota</taxon>
        <taxon>Bacilli</taxon>
        <taxon>Bacillales</taxon>
        <taxon>Paenibacillaceae</taxon>
        <taxon>Paenibacillus</taxon>
    </lineage>
</organism>
<dbReference type="Gene3D" id="3.40.50.2020">
    <property type="match status" value="1"/>
</dbReference>
<sequence>MNKQILAREIYAASKLSGEFTLRSGQQSDTYFDKYRFEANPRLLSAIAAELSSRIPVGTDVLAGLEMGGIAIATALSLHTGISAAFVRKQAKAYGTRKIAEGAEVRGQKVCVIEDVVTTGGQILQSVKELREAGAIVQDVVCVIERHPDGRANLEAAGLKLYALLTMDELVNASK</sequence>
<evidence type="ECO:0000313" key="8">
    <source>
        <dbReference type="EMBL" id="REE92781.1"/>
    </source>
</evidence>
<dbReference type="GO" id="GO:0000287">
    <property type="term" value="F:magnesium ion binding"/>
    <property type="evidence" value="ECO:0007669"/>
    <property type="project" value="UniProtKB-UniRule"/>
</dbReference>
<dbReference type="UniPathway" id="UPA00070">
    <property type="reaction ID" value="UER00119"/>
</dbReference>
<dbReference type="PANTHER" id="PTHR19278">
    <property type="entry name" value="OROTATE PHOSPHORIBOSYLTRANSFERASE"/>
    <property type="match status" value="1"/>
</dbReference>
<evidence type="ECO:0000256" key="3">
    <source>
        <dbReference type="ARBA" id="ARBA00022676"/>
    </source>
</evidence>
<protein>
    <recommendedName>
        <fullName evidence="2 6">Orotate phosphoribosyltransferase</fullName>
        <shortName evidence="6">OPRT</shortName>
        <shortName evidence="6">OPRTase</shortName>
        <ecNumber evidence="2 6">2.4.2.10</ecNumber>
    </recommendedName>
</protein>
<dbReference type="HAMAP" id="MF_01208">
    <property type="entry name" value="PyrE"/>
    <property type="match status" value="1"/>
</dbReference>
<dbReference type="EMBL" id="QTTN01000003">
    <property type="protein sequence ID" value="REE92781.1"/>
    <property type="molecule type" value="Genomic_DNA"/>
</dbReference>
<comment type="pathway">
    <text evidence="1 6">Pyrimidine metabolism; UMP biosynthesis via de novo pathway; UMP from orotate: step 1/2.</text>
</comment>
<feature type="binding site" evidence="6">
    <location>
        <position position="88"/>
    </location>
    <ligand>
        <name>5-phospho-alpha-D-ribose 1-diphosphate</name>
        <dbReference type="ChEBI" id="CHEBI:58017"/>
        <note>ligand shared between dimeric partners</note>
    </ligand>
</feature>
<dbReference type="Proteomes" id="UP000256304">
    <property type="component" value="Unassembled WGS sequence"/>
</dbReference>
<dbReference type="InterPro" id="IPR000836">
    <property type="entry name" value="PRTase_dom"/>
</dbReference>
<reference evidence="8 9" key="1">
    <citation type="submission" date="2018-08" db="EMBL/GenBank/DDBJ databases">
        <title>Genomic Encyclopedia of Type Strains, Phase III (KMG-III): the genomes of soil and plant-associated and newly described type strains.</title>
        <authorList>
            <person name="Whitman W."/>
        </authorList>
    </citation>
    <scope>NUCLEOTIDE SEQUENCE [LARGE SCALE GENOMIC DNA]</scope>
    <source>
        <strain evidence="8 9">CGMCC 1.10966</strain>
    </source>
</reference>
<dbReference type="NCBIfam" id="TIGR00336">
    <property type="entry name" value="pyrE"/>
    <property type="match status" value="1"/>
</dbReference>
<dbReference type="GO" id="GO:0044205">
    <property type="term" value="P:'de novo' UMP biosynthetic process"/>
    <property type="evidence" value="ECO:0007669"/>
    <property type="project" value="UniProtKB-UniRule"/>
</dbReference>
<dbReference type="GO" id="GO:0019856">
    <property type="term" value="P:pyrimidine nucleobase biosynthetic process"/>
    <property type="evidence" value="ECO:0007669"/>
    <property type="project" value="TreeGrafter"/>
</dbReference>
<gene>
    <name evidence="6" type="primary">pyrE</name>
    <name evidence="8" type="ORF">A8990_10379</name>
</gene>
<comment type="catalytic activity">
    <reaction evidence="6">
        <text>orotidine 5'-phosphate + diphosphate = orotate + 5-phospho-alpha-D-ribose 1-diphosphate</text>
        <dbReference type="Rhea" id="RHEA:10380"/>
        <dbReference type="ChEBI" id="CHEBI:30839"/>
        <dbReference type="ChEBI" id="CHEBI:33019"/>
        <dbReference type="ChEBI" id="CHEBI:57538"/>
        <dbReference type="ChEBI" id="CHEBI:58017"/>
        <dbReference type="EC" id="2.4.2.10"/>
    </reaction>
</comment>
<feature type="binding site" evidence="6">
    <location>
        <position position="146"/>
    </location>
    <ligand>
        <name>orotate</name>
        <dbReference type="ChEBI" id="CHEBI:30839"/>
    </ligand>
</feature>
<dbReference type="OrthoDB" id="4213751at2"/>
<evidence type="ECO:0000259" key="7">
    <source>
        <dbReference type="Pfam" id="PF00156"/>
    </source>
</evidence>
<evidence type="ECO:0000256" key="5">
    <source>
        <dbReference type="ARBA" id="ARBA00022975"/>
    </source>
</evidence>
<dbReference type="Pfam" id="PF00156">
    <property type="entry name" value="Pribosyltran"/>
    <property type="match status" value="1"/>
</dbReference>
<accession>A0A3D9SQ34</accession>
<evidence type="ECO:0000256" key="2">
    <source>
        <dbReference type="ARBA" id="ARBA00011971"/>
    </source>
</evidence>
<dbReference type="GO" id="GO:0004588">
    <property type="term" value="F:orotate phosphoribosyltransferase activity"/>
    <property type="evidence" value="ECO:0007669"/>
    <property type="project" value="UniProtKB-UniRule"/>
</dbReference>
<comment type="cofactor">
    <cofactor evidence="6">
        <name>Mg(2+)</name>
        <dbReference type="ChEBI" id="CHEBI:18420"/>
    </cofactor>
</comment>